<comment type="caution">
    <text evidence="1">The sequence shown here is derived from an EMBL/GenBank/DDBJ whole genome shotgun (WGS) entry which is preliminary data.</text>
</comment>
<protein>
    <submittedName>
        <fullName evidence="1">Uncharacterized protein</fullName>
    </submittedName>
</protein>
<dbReference type="EMBL" id="MRUL01000032">
    <property type="protein sequence ID" value="OON34766.1"/>
    <property type="molecule type" value="Genomic_DNA"/>
</dbReference>
<dbReference type="OrthoDB" id="6472149at2"/>
<sequence length="71" mass="7986">MNAEKQNALRAVARQCNDAIKYAIAANPSANRDDISRPIIKSYYEKIAPAFRLVDLLWAIGVINGVLRERE</sequence>
<proteinExistence type="predicted"/>
<dbReference type="AlphaFoldDB" id="A0A1S8Y7C6"/>
<name>A0A1S8Y7C6_9GAMM</name>
<organism evidence="1 2">
    <name type="scientific">Izhakiella australiensis</name>
    <dbReference type="NCBI Taxonomy" id="1926881"/>
    <lineage>
        <taxon>Bacteria</taxon>
        <taxon>Pseudomonadati</taxon>
        <taxon>Pseudomonadota</taxon>
        <taxon>Gammaproteobacteria</taxon>
        <taxon>Enterobacterales</taxon>
        <taxon>Erwiniaceae</taxon>
        <taxon>Izhakiella</taxon>
    </lineage>
</organism>
<dbReference type="Proteomes" id="UP000190667">
    <property type="component" value="Unassembled WGS sequence"/>
</dbReference>
<evidence type="ECO:0000313" key="1">
    <source>
        <dbReference type="EMBL" id="OON34766.1"/>
    </source>
</evidence>
<evidence type="ECO:0000313" key="2">
    <source>
        <dbReference type="Proteomes" id="UP000190667"/>
    </source>
</evidence>
<reference evidence="1 2" key="1">
    <citation type="submission" date="2016-12" db="EMBL/GenBank/DDBJ databases">
        <title>Izhakiella australiana sp. nov. of genus Izhakiella isolated from Australian desert.</title>
        <authorList>
            <person name="Ji M."/>
        </authorList>
    </citation>
    <scope>NUCLEOTIDE SEQUENCE [LARGE SCALE GENOMIC DNA]</scope>
    <source>
        <strain evidence="1 2">D4N98</strain>
    </source>
</reference>
<dbReference type="STRING" id="1926881.BTJ39_23160"/>
<keyword evidence="2" id="KW-1185">Reference proteome</keyword>
<gene>
    <name evidence="1" type="ORF">BTJ39_23160</name>
</gene>
<accession>A0A1S8Y7C6</accession>